<dbReference type="EMBL" id="CAKOFQ010006846">
    <property type="protein sequence ID" value="CAH1976246.1"/>
    <property type="molecule type" value="Genomic_DNA"/>
</dbReference>
<reference evidence="2" key="1">
    <citation type="submission" date="2022-03" db="EMBL/GenBank/DDBJ databases">
        <authorList>
            <person name="Sayadi A."/>
        </authorList>
    </citation>
    <scope>NUCLEOTIDE SEQUENCE</scope>
</reference>
<dbReference type="AlphaFoldDB" id="A0A9P0KKL0"/>
<organism evidence="2 3">
    <name type="scientific">Acanthoscelides obtectus</name>
    <name type="common">Bean weevil</name>
    <name type="synonym">Bruchus obtectus</name>
    <dbReference type="NCBI Taxonomy" id="200917"/>
    <lineage>
        <taxon>Eukaryota</taxon>
        <taxon>Metazoa</taxon>
        <taxon>Ecdysozoa</taxon>
        <taxon>Arthropoda</taxon>
        <taxon>Hexapoda</taxon>
        <taxon>Insecta</taxon>
        <taxon>Pterygota</taxon>
        <taxon>Neoptera</taxon>
        <taxon>Endopterygota</taxon>
        <taxon>Coleoptera</taxon>
        <taxon>Polyphaga</taxon>
        <taxon>Cucujiformia</taxon>
        <taxon>Chrysomeloidea</taxon>
        <taxon>Chrysomelidae</taxon>
        <taxon>Bruchinae</taxon>
        <taxon>Bruchini</taxon>
        <taxon>Acanthoscelides</taxon>
    </lineage>
</organism>
<feature type="compositionally biased region" description="Acidic residues" evidence="1">
    <location>
        <begin position="37"/>
        <end position="71"/>
    </location>
</feature>
<evidence type="ECO:0000256" key="1">
    <source>
        <dbReference type="SAM" id="MobiDB-lite"/>
    </source>
</evidence>
<gene>
    <name evidence="2" type="ORF">ACAOBT_LOCUS12052</name>
</gene>
<protein>
    <submittedName>
        <fullName evidence="2">Uncharacterized protein</fullName>
    </submittedName>
</protein>
<proteinExistence type="predicted"/>
<sequence length="89" mass="9392">MAVPVYWIQHQNTRSLISTGLSSLSVSPLVLNPSQGEEGDEEVVADDEVVGDDEVDGDDEIDGDEEQEGGEEAGGAEKAGGEEEEEEEG</sequence>
<feature type="region of interest" description="Disordered" evidence="1">
    <location>
        <begin position="31"/>
        <end position="89"/>
    </location>
</feature>
<evidence type="ECO:0000313" key="3">
    <source>
        <dbReference type="Proteomes" id="UP001152888"/>
    </source>
</evidence>
<keyword evidence="3" id="KW-1185">Reference proteome</keyword>
<name>A0A9P0KKL0_ACAOB</name>
<dbReference type="Proteomes" id="UP001152888">
    <property type="component" value="Unassembled WGS sequence"/>
</dbReference>
<dbReference type="OrthoDB" id="6778239at2759"/>
<comment type="caution">
    <text evidence="2">The sequence shown here is derived from an EMBL/GenBank/DDBJ whole genome shotgun (WGS) entry which is preliminary data.</text>
</comment>
<evidence type="ECO:0000313" key="2">
    <source>
        <dbReference type="EMBL" id="CAH1976246.1"/>
    </source>
</evidence>
<accession>A0A9P0KKL0</accession>